<dbReference type="AlphaFoldDB" id="A0A0C9SX04"/>
<protein>
    <submittedName>
        <fullName evidence="1">Unplaced genomic scaffold PAXINscaffold_561, whole genome shotgun sequence</fullName>
    </submittedName>
</protein>
<evidence type="ECO:0000313" key="2">
    <source>
        <dbReference type="Proteomes" id="UP000053647"/>
    </source>
</evidence>
<dbReference type="HOGENOM" id="CLU_1587024_0_0_1"/>
<proteinExistence type="predicted"/>
<sequence length="168" mass="18790">MSSGETLLPHANQSTDRVHSWILVVIHHELYPSGHSESAMKASWPGNSKPLTRPSNANAWCEHHLSTAHNTSDCNTYKKWVSELRKGGFRKLEKGKDKANAAEDPPEAANIANEVVSQLAMKRIHAYLSSEPENSGRNTLIMTLEHPHILFLIGRGFAHIVHYTLLIR</sequence>
<dbReference type="EMBL" id="KN819883">
    <property type="protein sequence ID" value="KIJ07465.1"/>
    <property type="molecule type" value="Genomic_DNA"/>
</dbReference>
<evidence type="ECO:0000313" key="1">
    <source>
        <dbReference type="EMBL" id="KIJ07465.1"/>
    </source>
</evidence>
<reference evidence="2" key="2">
    <citation type="submission" date="2015-01" db="EMBL/GenBank/DDBJ databases">
        <title>Evolutionary Origins and Diversification of the Mycorrhizal Mutualists.</title>
        <authorList>
            <consortium name="DOE Joint Genome Institute"/>
            <consortium name="Mycorrhizal Genomics Consortium"/>
            <person name="Kohler A."/>
            <person name="Kuo A."/>
            <person name="Nagy L.G."/>
            <person name="Floudas D."/>
            <person name="Copeland A."/>
            <person name="Barry K.W."/>
            <person name="Cichocki N."/>
            <person name="Veneault-Fourrey C."/>
            <person name="LaButti K."/>
            <person name="Lindquist E.A."/>
            <person name="Lipzen A."/>
            <person name="Lundell T."/>
            <person name="Morin E."/>
            <person name="Murat C."/>
            <person name="Riley R."/>
            <person name="Ohm R."/>
            <person name="Sun H."/>
            <person name="Tunlid A."/>
            <person name="Henrissat B."/>
            <person name="Grigoriev I.V."/>
            <person name="Hibbett D.S."/>
            <person name="Martin F."/>
        </authorList>
    </citation>
    <scope>NUCLEOTIDE SEQUENCE [LARGE SCALE GENOMIC DNA]</scope>
    <source>
        <strain evidence="2">ATCC 200175</strain>
    </source>
</reference>
<dbReference type="Proteomes" id="UP000053647">
    <property type="component" value="Unassembled WGS sequence"/>
</dbReference>
<reference evidence="1 2" key="1">
    <citation type="submission" date="2014-06" db="EMBL/GenBank/DDBJ databases">
        <authorList>
            <consortium name="DOE Joint Genome Institute"/>
            <person name="Kuo A."/>
            <person name="Kohler A."/>
            <person name="Nagy L.G."/>
            <person name="Floudas D."/>
            <person name="Copeland A."/>
            <person name="Barry K.W."/>
            <person name="Cichocki N."/>
            <person name="Veneault-Fourrey C."/>
            <person name="LaButti K."/>
            <person name="Lindquist E.A."/>
            <person name="Lipzen A."/>
            <person name="Lundell T."/>
            <person name="Morin E."/>
            <person name="Murat C."/>
            <person name="Sun H."/>
            <person name="Tunlid A."/>
            <person name="Henrissat B."/>
            <person name="Grigoriev I.V."/>
            <person name="Hibbett D.S."/>
            <person name="Martin F."/>
            <person name="Nordberg H.P."/>
            <person name="Cantor M.N."/>
            <person name="Hua S.X."/>
        </authorList>
    </citation>
    <scope>NUCLEOTIDE SEQUENCE [LARGE SCALE GENOMIC DNA]</scope>
    <source>
        <strain evidence="1 2">ATCC 200175</strain>
    </source>
</reference>
<gene>
    <name evidence="1" type="ORF">PAXINDRAFT_19348</name>
</gene>
<keyword evidence="2" id="KW-1185">Reference proteome</keyword>
<name>A0A0C9SX04_PAXIN</name>
<accession>A0A0C9SX04</accession>
<organism evidence="1 2">
    <name type="scientific">Paxillus involutus ATCC 200175</name>
    <dbReference type="NCBI Taxonomy" id="664439"/>
    <lineage>
        <taxon>Eukaryota</taxon>
        <taxon>Fungi</taxon>
        <taxon>Dikarya</taxon>
        <taxon>Basidiomycota</taxon>
        <taxon>Agaricomycotina</taxon>
        <taxon>Agaricomycetes</taxon>
        <taxon>Agaricomycetidae</taxon>
        <taxon>Boletales</taxon>
        <taxon>Paxilineae</taxon>
        <taxon>Paxillaceae</taxon>
        <taxon>Paxillus</taxon>
    </lineage>
</organism>